<gene>
    <name evidence="2" type="ORF">PsYK624_111840</name>
</gene>
<proteinExistence type="predicted"/>
<evidence type="ECO:0000313" key="3">
    <source>
        <dbReference type="Proteomes" id="UP000703269"/>
    </source>
</evidence>
<accession>A0A9P3LGY8</accession>
<sequence length="279" mass="31344">MLSKYWAHTMLGRRWAGENERRAGDARRALERAISDKPYQARAPQSHRPPVRLRRATERHSGARDRKPQKSLSAPERAMAELVRQDRCLGLRTRPRLSRHWPPLRRATPPASTVASSEPAEVLARGDASPRLAPTSGPRNTRDVRSKRSVAKNLRGRQPSPAPLRVASSLRRTSLSPRRDSPVGMARTSIAPPPWCCSLVAVRRQALAVSIFARTLRRRRPIARSPPWRAALRLARVLVRCYTTFSTTSIPSATHSTRERTSVPVYTTSLLTLNRTFGN</sequence>
<evidence type="ECO:0000256" key="1">
    <source>
        <dbReference type="SAM" id="MobiDB-lite"/>
    </source>
</evidence>
<name>A0A9P3LGY8_9APHY</name>
<dbReference type="AlphaFoldDB" id="A0A9P3LGY8"/>
<dbReference type="Proteomes" id="UP000703269">
    <property type="component" value="Unassembled WGS sequence"/>
</dbReference>
<comment type="caution">
    <text evidence="2">The sequence shown here is derived from an EMBL/GenBank/DDBJ whole genome shotgun (WGS) entry which is preliminary data.</text>
</comment>
<protein>
    <submittedName>
        <fullName evidence="2">Uncharacterized protein</fullName>
    </submittedName>
</protein>
<keyword evidence="3" id="KW-1185">Reference proteome</keyword>
<feature type="compositionally biased region" description="Basic and acidic residues" evidence="1">
    <location>
        <begin position="55"/>
        <end position="68"/>
    </location>
</feature>
<evidence type="ECO:0000313" key="2">
    <source>
        <dbReference type="EMBL" id="GJE95006.1"/>
    </source>
</evidence>
<reference evidence="2 3" key="1">
    <citation type="submission" date="2021-08" db="EMBL/GenBank/DDBJ databases">
        <title>Draft Genome Sequence of Phanerochaete sordida strain YK-624.</title>
        <authorList>
            <person name="Mori T."/>
            <person name="Dohra H."/>
            <person name="Suzuki T."/>
            <person name="Kawagishi H."/>
            <person name="Hirai H."/>
        </authorList>
    </citation>
    <scope>NUCLEOTIDE SEQUENCE [LARGE SCALE GENOMIC DNA]</scope>
    <source>
        <strain evidence="2 3">YK-624</strain>
    </source>
</reference>
<feature type="region of interest" description="Disordered" evidence="1">
    <location>
        <begin position="32"/>
        <end position="78"/>
    </location>
</feature>
<dbReference type="EMBL" id="BPQB01000045">
    <property type="protein sequence ID" value="GJE95006.1"/>
    <property type="molecule type" value="Genomic_DNA"/>
</dbReference>
<organism evidence="2 3">
    <name type="scientific">Phanerochaete sordida</name>
    <dbReference type="NCBI Taxonomy" id="48140"/>
    <lineage>
        <taxon>Eukaryota</taxon>
        <taxon>Fungi</taxon>
        <taxon>Dikarya</taxon>
        <taxon>Basidiomycota</taxon>
        <taxon>Agaricomycotina</taxon>
        <taxon>Agaricomycetes</taxon>
        <taxon>Polyporales</taxon>
        <taxon>Phanerochaetaceae</taxon>
        <taxon>Phanerochaete</taxon>
    </lineage>
</organism>
<feature type="region of interest" description="Disordered" evidence="1">
    <location>
        <begin position="99"/>
        <end position="186"/>
    </location>
</feature>